<gene>
    <name evidence="4" type="ORF">ZIOFF_064728</name>
</gene>
<evidence type="ECO:0000313" key="5">
    <source>
        <dbReference type="Proteomes" id="UP000734854"/>
    </source>
</evidence>
<keyword evidence="2 3" id="KW-0472">Membrane</keyword>
<keyword evidence="3" id="KW-0812">Transmembrane</keyword>
<comment type="subcellular location">
    <subcellularLocation>
        <location evidence="1">Membrane</location>
    </subcellularLocation>
</comment>
<accession>A0A8J5EXH4</accession>
<evidence type="ECO:0000313" key="4">
    <source>
        <dbReference type="EMBL" id="KAG6475506.1"/>
    </source>
</evidence>
<organism evidence="4 5">
    <name type="scientific">Zingiber officinale</name>
    <name type="common">Ginger</name>
    <name type="synonym">Amomum zingiber</name>
    <dbReference type="NCBI Taxonomy" id="94328"/>
    <lineage>
        <taxon>Eukaryota</taxon>
        <taxon>Viridiplantae</taxon>
        <taxon>Streptophyta</taxon>
        <taxon>Embryophyta</taxon>
        <taxon>Tracheophyta</taxon>
        <taxon>Spermatophyta</taxon>
        <taxon>Magnoliopsida</taxon>
        <taxon>Liliopsida</taxon>
        <taxon>Zingiberales</taxon>
        <taxon>Zingiberaceae</taxon>
        <taxon>Zingiber</taxon>
    </lineage>
</organism>
<keyword evidence="3" id="KW-1133">Transmembrane helix</keyword>
<protein>
    <recommendedName>
        <fullName evidence="6">Late embryogenesis abundant protein LEA-2 subgroup domain-containing protein</fullName>
    </recommendedName>
</protein>
<reference evidence="4 5" key="1">
    <citation type="submission" date="2020-08" db="EMBL/GenBank/DDBJ databases">
        <title>Plant Genome Project.</title>
        <authorList>
            <person name="Zhang R.-G."/>
        </authorList>
    </citation>
    <scope>NUCLEOTIDE SEQUENCE [LARGE SCALE GENOMIC DNA]</scope>
    <source>
        <tissue evidence="4">Rhizome</tissue>
    </source>
</reference>
<name>A0A8J5EXH4_ZINOF</name>
<evidence type="ECO:0000256" key="3">
    <source>
        <dbReference type="SAM" id="Phobius"/>
    </source>
</evidence>
<dbReference type="AlphaFoldDB" id="A0A8J5EXH4"/>
<evidence type="ECO:0008006" key="6">
    <source>
        <dbReference type="Google" id="ProtNLM"/>
    </source>
</evidence>
<dbReference type="EMBL" id="JACMSC010000018">
    <property type="protein sequence ID" value="KAG6475506.1"/>
    <property type="molecule type" value="Genomic_DNA"/>
</dbReference>
<sequence>MRSLGFVESLALICHEFLRRQSQDCRRTGYPDTAVVIGCPVPASGSNGSPPPRSFYPSPSPPPRSRYTTMCISLSRHWILAMAVFIALVFLAVVIIIPVLFLVPRVPEFVVSSACVTGFNLSSAQQQQLSASFDLNLTVHSPNRLKRIYYERVTASVLYASDILSENPLAPFDQGKGETTVLRFRLAALGEYVHSDVVRGIESDRGRGDGAVGFNVRVLSWVKFGYGSWSSSWSILSVHCDDVLIGFGNSRASTGCLLGSAPKKCIVIYSK</sequence>
<feature type="transmembrane region" description="Helical" evidence="3">
    <location>
        <begin position="78"/>
        <end position="103"/>
    </location>
</feature>
<evidence type="ECO:0000256" key="2">
    <source>
        <dbReference type="ARBA" id="ARBA00023136"/>
    </source>
</evidence>
<dbReference type="GO" id="GO:0005886">
    <property type="term" value="C:plasma membrane"/>
    <property type="evidence" value="ECO:0007669"/>
    <property type="project" value="TreeGrafter"/>
</dbReference>
<proteinExistence type="predicted"/>
<evidence type="ECO:0000256" key="1">
    <source>
        <dbReference type="ARBA" id="ARBA00004370"/>
    </source>
</evidence>
<dbReference type="GO" id="GO:0098542">
    <property type="term" value="P:defense response to other organism"/>
    <property type="evidence" value="ECO:0007669"/>
    <property type="project" value="InterPro"/>
</dbReference>
<comment type="caution">
    <text evidence="4">The sequence shown here is derived from an EMBL/GenBank/DDBJ whole genome shotgun (WGS) entry which is preliminary data.</text>
</comment>
<dbReference type="PANTHER" id="PTHR31234">
    <property type="entry name" value="LATE EMBRYOGENESIS ABUNDANT (LEA) HYDROXYPROLINE-RICH GLYCOPROTEIN FAMILY"/>
    <property type="match status" value="1"/>
</dbReference>
<dbReference type="InterPro" id="IPR044839">
    <property type="entry name" value="NDR1-like"/>
</dbReference>
<dbReference type="PANTHER" id="PTHR31234:SF55">
    <property type="entry name" value="LATE EMBRYOGENESIS ABUNDANT (LEA) HYDROXYPROLINE-RICH GLYCOPROTEIN FAMILY"/>
    <property type="match status" value="1"/>
</dbReference>
<dbReference type="Proteomes" id="UP000734854">
    <property type="component" value="Unassembled WGS sequence"/>
</dbReference>
<keyword evidence="5" id="KW-1185">Reference proteome</keyword>